<feature type="non-terminal residue" evidence="1">
    <location>
        <position position="1"/>
    </location>
</feature>
<organism evidence="1 2">
    <name type="scientific">Periconia macrospinosa</name>
    <dbReference type="NCBI Taxonomy" id="97972"/>
    <lineage>
        <taxon>Eukaryota</taxon>
        <taxon>Fungi</taxon>
        <taxon>Dikarya</taxon>
        <taxon>Ascomycota</taxon>
        <taxon>Pezizomycotina</taxon>
        <taxon>Dothideomycetes</taxon>
        <taxon>Pleosporomycetidae</taxon>
        <taxon>Pleosporales</taxon>
        <taxon>Massarineae</taxon>
        <taxon>Periconiaceae</taxon>
        <taxon>Periconia</taxon>
    </lineage>
</organism>
<protein>
    <submittedName>
        <fullName evidence="1">Uncharacterized protein</fullName>
    </submittedName>
</protein>
<evidence type="ECO:0000313" key="1">
    <source>
        <dbReference type="EMBL" id="PVH91213.1"/>
    </source>
</evidence>
<dbReference type="STRING" id="97972.A0A2V1D157"/>
<reference evidence="1 2" key="1">
    <citation type="journal article" date="2018" name="Sci. Rep.">
        <title>Comparative genomics provides insights into the lifestyle and reveals functional heterogeneity of dark septate endophytic fungi.</title>
        <authorList>
            <person name="Knapp D.G."/>
            <person name="Nemeth J.B."/>
            <person name="Barry K."/>
            <person name="Hainaut M."/>
            <person name="Henrissat B."/>
            <person name="Johnson J."/>
            <person name="Kuo A."/>
            <person name="Lim J.H.P."/>
            <person name="Lipzen A."/>
            <person name="Nolan M."/>
            <person name="Ohm R.A."/>
            <person name="Tamas L."/>
            <person name="Grigoriev I.V."/>
            <person name="Spatafora J.W."/>
            <person name="Nagy L.G."/>
            <person name="Kovacs G.M."/>
        </authorList>
    </citation>
    <scope>NUCLEOTIDE SEQUENCE [LARGE SCALE GENOMIC DNA]</scope>
    <source>
        <strain evidence="1 2">DSE2036</strain>
    </source>
</reference>
<gene>
    <name evidence="1" type="ORF">DM02DRAFT_501558</name>
</gene>
<keyword evidence="2" id="KW-1185">Reference proteome</keyword>
<proteinExistence type="predicted"/>
<accession>A0A2V1D157</accession>
<dbReference type="EMBL" id="KZ805928">
    <property type="protein sequence ID" value="PVH91213.1"/>
    <property type="molecule type" value="Genomic_DNA"/>
</dbReference>
<feature type="non-terminal residue" evidence="1">
    <location>
        <position position="87"/>
    </location>
</feature>
<dbReference type="AlphaFoldDB" id="A0A2V1D157"/>
<dbReference type="OrthoDB" id="3794557at2759"/>
<dbReference type="Proteomes" id="UP000244855">
    <property type="component" value="Unassembled WGS sequence"/>
</dbReference>
<evidence type="ECO:0000313" key="2">
    <source>
        <dbReference type="Proteomes" id="UP000244855"/>
    </source>
</evidence>
<sequence>ITSAASTCNQLMYGWSPTFDLKVIRDKLSDTTAGYSFVMDPANGLSEAYLELSRRACLATVNGLMTDDAWDMTAVRRYLDWYHHMTE</sequence>
<name>A0A2V1D157_9PLEO</name>